<accession>A0A8W8KHP9</accession>
<sequence>MVLIYVGMLLIAGLITNISSSAEDLEDGICDEYSIIPQCCTGFVYNDTLMQCIACVGRFGTNCSQSCPLGYYGRQCSQTCSCNITLCDNVSGCSEAASDEGMVASSLVRYSDVGHPLRPPELVVEQNDVIYVNTMMLQKLNNKKFLTTCCSNDENVNIHKNNDTIRKICKACIGHPCRKCPWGYYGEKCNELCTCGTELCHDVLGCVTAACVGKFGTNCSQSCPQGYYGRRCSQTCSCNITLCDNVLGCSEAASDEGMMAISLVGYSDVGHPMKPPELVVEQNDVIYVNTMMLQKLNNKRFLTTCCSNDENANIHNNDTLRKICEVCIGHPCRKCPWGYYGEQCNETCTCSTELCHDVLGCVTAEDTSTSVNEKNTEYITRDSPVIYAAVVRPNRKPVRSVEQSDLMYGKMPKPQTSDQERDNKAKCLDINISNNPEGEGLKIGFSTTYSFVRNPDRTLSQDLGQCDQAYGNMTTRV</sequence>
<keyword evidence="1" id="KW-0245">EGF-like domain</keyword>
<dbReference type="GO" id="GO:0005044">
    <property type="term" value="F:scavenger receptor activity"/>
    <property type="evidence" value="ECO:0007669"/>
    <property type="project" value="InterPro"/>
</dbReference>
<feature type="chain" id="PRO_5036472875" evidence="2">
    <location>
        <begin position="23"/>
        <end position="477"/>
    </location>
</feature>
<keyword evidence="2" id="KW-0732">Signal</keyword>
<evidence type="ECO:0000256" key="1">
    <source>
        <dbReference type="ARBA" id="ARBA00022536"/>
    </source>
</evidence>
<keyword evidence="4" id="KW-1185">Reference proteome</keyword>
<evidence type="ECO:0000313" key="3">
    <source>
        <dbReference type="EnsemblMetazoa" id="G23933.1:cds"/>
    </source>
</evidence>
<evidence type="ECO:0000256" key="2">
    <source>
        <dbReference type="SAM" id="SignalP"/>
    </source>
</evidence>
<dbReference type="AlphaFoldDB" id="A0A8W8KHP9"/>
<reference evidence="3" key="1">
    <citation type="submission" date="2022-08" db="UniProtKB">
        <authorList>
            <consortium name="EnsemblMetazoa"/>
        </authorList>
    </citation>
    <scope>IDENTIFICATION</scope>
    <source>
        <strain evidence="3">05x7-T-G4-1.051#20</strain>
    </source>
</reference>
<dbReference type="Gene3D" id="2.170.300.10">
    <property type="entry name" value="Tie2 ligand-binding domain superfamily"/>
    <property type="match status" value="2"/>
</dbReference>
<dbReference type="Proteomes" id="UP000005408">
    <property type="component" value="Unassembled WGS sequence"/>
</dbReference>
<protein>
    <submittedName>
        <fullName evidence="3">Uncharacterized protein</fullName>
    </submittedName>
</protein>
<proteinExistence type="predicted"/>
<name>A0A8W8KHP9_MAGGI</name>
<feature type="signal peptide" evidence="2">
    <location>
        <begin position="1"/>
        <end position="22"/>
    </location>
</feature>
<dbReference type="InterPro" id="IPR042635">
    <property type="entry name" value="MEGF10/SREC1/2-like"/>
</dbReference>
<organism evidence="3 4">
    <name type="scientific">Magallana gigas</name>
    <name type="common">Pacific oyster</name>
    <name type="synonym">Crassostrea gigas</name>
    <dbReference type="NCBI Taxonomy" id="29159"/>
    <lineage>
        <taxon>Eukaryota</taxon>
        <taxon>Metazoa</taxon>
        <taxon>Spiralia</taxon>
        <taxon>Lophotrochozoa</taxon>
        <taxon>Mollusca</taxon>
        <taxon>Bivalvia</taxon>
        <taxon>Autobranchia</taxon>
        <taxon>Pteriomorphia</taxon>
        <taxon>Ostreida</taxon>
        <taxon>Ostreoidea</taxon>
        <taxon>Ostreidae</taxon>
        <taxon>Magallana</taxon>
    </lineage>
</organism>
<dbReference type="PANTHER" id="PTHR24043">
    <property type="entry name" value="SCAVENGER RECEPTOR CLASS F"/>
    <property type="match status" value="1"/>
</dbReference>
<dbReference type="EnsemblMetazoa" id="G23933.1">
    <property type="protein sequence ID" value="G23933.1:cds"/>
    <property type="gene ID" value="G23933"/>
</dbReference>
<dbReference type="PANTHER" id="PTHR24043:SF8">
    <property type="entry name" value="EGF-LIKE DOMAIN-CONTAINING PROTEIN"/>
    <property type="match status" value="1"/>
</dbReference>
<evidence type="ECO:0000313" key="4">
    <source>
        <dbReference type="Proteomes" id="UP000005408"/>
    </source>
</evidence>